<reference evidence="3 4" key="1">
    <citation type="submission" date="2020-04" db="EMBL/GenBank/DDBJ databases">
        <title>MicrobeNet Type strains.</title>
        <authorList>
            <person name="Nicholson A.C."/>
        </authorList>
    </citation>
    <scope>NUCLEOTIDE SEQUENCE [LARGE SCALE GENOMIC DNA]</scope>
    <source>
        <strain evidence="3 4">ATCC 700731</strain>
    </source>
</reference>
<sequence>MTGGGFGGPNPFGGQPGPGPQNQPPQQPGWGGGPGPQYPQAPTGGQQFGTPLPPPPPPPQWGAGPSQPGQFGNQPPFTGQPSGPPGYLPPMPTPKPARKPLLRLPSTKRGRRILLGTGAGVLAVALIVGGVVVFSGGENDGGTGKASEAVSAYLEALQRGDAKAALALGRDQPPDTSMLTDEILKQQMEKFPITDVKILGDIPTTDGGAMVHVIAKVGGIDSDERITLEKPPPGEGWKLKSAAMSVEFKIQDMNPGLAKSITVWDKPVPKSGKAYVFPGLVELGSSNPALEVGNSPAVGNADPTLYEISTMSRVVYPEVKVSDTGRQMVRDELKKALDKCAESTSLEPPKCPNKAARSDFVADSAKWTAPSDLEAVTINFMDPKTGKAMIIGNAEFGISVRTQSGETETGTFLASVFGNADMTQNPPVVDFDRA</sequence>
<name>A0A7X6RYN2_9MYCO</name>
<keyword evidence="2" id="KW-0812">Transmembrane</keyword>
<evidence type="ECO:0000256" key="2">
    <source>
        <dbReference type="SAM" id="Phobius"/>
    </source>
</evidence>
<gene>
    <name evidence="3" type="ORF">HGA11_27295</name>
</gene>
<comment type="caution">
    <text evidence="3">The sequence shown here is derived from an EMBL/GenBank/DDBJ whole genome shotgun (WGS) entry which is preliminary data.</text>
</comment>
<feature type="compositionally biased region" description="Gly residues" evidence="1">
    <location>
        <begin position="1"/>
        <end position="16"/>
    </location>
</feature>
<evidence type="ECO:0008006" key="5">
    <source>
        <dbReference type="Google" id="ProtNLM"/>
    </source>
</evidence>
<evidence type="ECO:0000313" key="4">
    <source>
        <dbReference type="Proteomes" id="UP000518188"/>
    </source>
</evidence>
<keyword evidence="2" id="KW-0472">Membrane</keyword>
<evidence type="ECO:0000256" key="1">
    <source>
        <dbReference type="SAM" id="MobiDB-lite"/>
    </source>
</evidence>
<feature type="transmembrane region" description="Helical" evidence="2">
    <location>
        <begin position="113"/>
        <end position="134"/>
    </location>
</feature>
<feature type="compositionally biased region" description="Low complexity" evidence="1">
    <location>
        <begin position="38"/>
        <end position="50"/>
    </location>
</feature>
<dbReference type="RefSeq" id="WP_044515972.1">
    <property type="nucleotide sequence ID" value="NZ_HG322951.1"/>
</dbReference>
<feature type="region of interest" description="Disordered" evidence="1">
    <location>
        <begin position="1"/>
        <end position="105"/>
    </location>
</feature>
<proteinExistence type="predicted"/>
<feature type="compositionally biased region" description="Pro residues" evidence="1">
    <location>
        <begin position="51"/>
        <end position="60"/>
    </location>
</feature>
<organism evidence="3 4">
    <name type="scientific">Mycolicibacterium septicum DSM 44393</name>
    <dbReference type="NCBI Taxonomy" id="1341646"/>
    <lineage>
        <taxon>Bacteria</taxon>
        <taxon>Bacillati</taxon>
        <taxon>Actinomycetota</taxon>
        <taxon>Actinomycetes</taxon>
        <taxon>Mycobacteriales</taxon>
        <taxon>Mycobacteriaceae</taxon>
        <taxon>Mycolicibacterium</taxon>
    </lineage>
</organism>
<feature type="compositionally biased region" description="Pro residues" evidence="1">
    <location>
        <begin position="82"/>
        <end position="95"/>
    </location>
</feature>
<accession>A0A7X6RYN2</accession>
<dbReference type="AlphaFoldDB" id="A0A7X6RYN2"/>
<dbReference type="EMBL" id="JAAXPJ010000013">
    <property type="protein sequence ID" value="NKZ14694.1"/>
    <property type="molecule type" value="Genomic_DNA"/>
</dbReference>
<protein>
    <recommendedName>
        <fullName evidence="5">DUF4878 domain-containing protein</fullName>
    </recommendedName>
</protein>
<dbReference type="Proteomes" id="UP000518188">
    <property type="component" value="Unassembled WGS sequence"/>
</dbReference>
<evidence type="ECO:0000313" key="3">
    <source>
        <dbReference type="EMBL" id="NKZ14694.1"/>
    </source>
</evidence>
<feature type="compositionally biased region" description="Low complexity" evidence="1">
    <location>
        <begin position="61"/>
        <end position="70"/>
    </location>
</feature>
<keyword evidence="2" id="KW-1133">Transmembrane helix</keyword>
<feature type="compositionally biased region" description="Basic residues" evidence="1">
    <location>
        <begin position="96"/>
        <end position="105"/>
    </location>
</feature>
<feature type="compositionally biased region" description="Pro residues" evidence="1">
    <location>
        <begin position="17"/>
        <end position="27"/>
    </location>
</feature>